<reference evidence="2" key="1">
    <citation type="submission" date="2020-05" db="EMBL/GenBank/DDBJ databases">
        <title>WGS assembly of Panicum virgatum.</title>
        <authorList>
            <person name="Lovell J.T."/>
            <person name="Jenkins J."/>
            <person name="Shu S."/>
            <person name="Juenger T.E."/>
            <person name="Schmutz J."/>
        </authorList>
    </citation>
    <scope>NUCLEOTIDE SEQUENCE</scope>
    <source>
        <strain evidence="2">AP13</strain>
    </source>
</reference>
<protein>
    <submittedName>
        <fullName evidence="2">Uncharacterized protein</fullName>
    </submittedName>
</protein>
<evidence type="ECO:0000313" key="3">
    <source>
        <dbReference type="Proteomes" id="UP000823388"/>
    </source>
</evidence>
<evidence type="ECO:0000256" key="1">
    <source>
        <dbReference type="SAM" id="MobiDB-lite"/>
    </source>
</evidence>
<comment type="caution">
    <text evidence="2">The sequence shown here is derived from an EMBL/GenBank/DDBJ whole genome shotgun (WGS) entry which is preliminary data.</text>
</comment>
<sequence>MPHGGGGRRAGRVPVLRFRGAARPRAHGGHPCVPSRGARGWGGPARRLTCGSRGGGCFSRGTNPARDIGPALAPMPPRPRRLLFRSEHSPPRADLDAASDSASAATGAYFRPVWIDRRVARPFLPGFSRPTTFVACLI</sequence>
<organism evidence="2 3">
    <name type="scientific">Panicum virgatum</name>
    <name type="common">Blackwell switchgrass</name>
    <dbReference type="NCBI Taxonomy" id="38727"/>
    <lineage>
        <taxon>Eukaryota</taxon>
        <taxon>Viridiplantae</taxon>
        <taxon>Streptophyta</taxon>
        <taxon>Embryophyta</taxon>
        <taxon>Tracheophyta</taxon>
        <taxon>Spermatophyta</taxon>
        <taxon>Magnoliopsida</taxon>
        <taxon>Liliopsida</taxon>
        <taxon>Poales</taxon>
        <taxon>Poaceae</taxon>
        <taxon>PACMAD clade</taxon>
        <taxon>Panicoideae</taxon>
        <taxon>Panicodae</taxon>
        <taxon>Paniceae</taxon>
        <taxon>Panicinae</taxon>
        <taxon>Panicum</taxon>
        <taxon>Panicum sect. Hiantes</taxon>
    </lineage>
</organism>
<dbReference type="AlphaFoldDB" id="A0A8T0VG73"/>
<accession>A0A8T0VG73</accession>
<dbReference type="Proteomes" id="UP000823388">
    <property type="component" value="Chromosome 2N"/>
</dbReference>
<dbReference type="EMBL" id="CM029040">
    <property type="protein sequence ID" value="KAG2635771.1"/>
    <property type="molecule type" value="Genomic_DNA"/>
</dbReference>
<gene>
    <name evidence="2" type="ORF">PVAP13_2NG378103</name>
</gene>
<name>A0A8T0VG73_PANVG</name>
<proteinExistence type="predicted"/>
<feature type="region of interest" description="Disordered" evidence="1">
    <location>
        <begin position="24"/>
        <end position="104"/>
    </location>
</feature>
<evidence type="ECO:0000313" key="2">
    <source>
        <dbReference type="EMBL" id="KAG2635771.1"/>
    </source>
</evidence>
<feature type="compositionally biased region" description="Basic and acidic residues" evidence="1">
    <location>
        <begin position="84"/>
        <end position="95"/>
    </location>
</feature>
<keyword evidence="3" id="KW-1185">Reference proteome</keyword>